<gene>
    <name evidence="1" type="ORF">D1223_08850</name>
</gene>
<evidence type="ECO:0000313" key="1">
    <source>
        <dbReference type="EMBL" id="RIJ30712.1"/>
    </source>
</evidence>
<accession>A0A399RLI9</accession>
<sequence>MAASCTMCCAISPARLRPEDQVKRPAIGECQRLRADHSTVISFQPPKTLSHAAMKNFLPSSLLALAALTLAAGPAAAERQPVLIELFASQNCNACPAAHRTLKAVQAEQGDNVMVLTWSVDYWDYLGTPDPMALPVASERQAAYADRLGVRAPYTPQSVYDGAKQCPATRRAAVDENIALRTAADRPGEVSVAVLPGNRFSLDGHTPAPAEVNLVEFLDAPANPTPMVHPVTRASTLGLWTGGHVSFSYDCEASCVAIVQAPNYGEVYATHRLK</sequence>
<dbReference type="PANTHER" id="PTHR36057">
    <property type="match status" value="1"/>
</dbReference>
<dbReference type="AlphaFoldDB" id="A0A399RLI9"/>
<dbReference type="Proteomes" id="UP000266385">
    <property type="component" value="Unassembled WGS sequence"/>
</dbReference>
<reference evidence="1 2" key="1">
    <citation type="submission" date="2018-08" db="EMBL/GenBank/DDBJ databases">
        <title>Henriciella mobilis sp. nov., isolated from seawater.</title>
        <authorList>
            <person name="Cheng H."/>
            <person name="Wu Y.-H."/>
            <person name="Xu X.-W."/>
            <person name="Guo L.-L."/>
        </authorList>
    </citation>
    <scope>NUCLEOTIDE SEQUENCE [LARGE SCALE GENOMIC DNA]</scope>
    <source>
        <strain evidence="1 2">JN25</strain>
    </source>
</reference>
<protein>
    <submittedName>
        <fullName evidence="1">DUF1223 domain-containing protein</fullName>
    </submittedName>
</protein>
<comment type="caution">
    <text evidence="1">The sequence shown here is derived from an EMBL/GenBank/DDBJ whole genome shotgun (WGS) entry which is preliminary data.</text>
</comment>
<dbReference type="Pfam" id="PF06764">
    <property type="entry name" value="DUF1223"/>
    <property type="match status" value="1"/>
</dbReference>
<proteinExistence type="predicted"/>
<dbReference type="InterPro" id="IPR010634">
    <property type="entry name" value="DUF1223"/>
</dbReference>
<keyword evidence="2" id="KW-1185">Reference proteome</keyword>
<name>A0A399RLI9_9PROT</name>
<dbReference type="PANTHER" id="PTHR36057:SF1">
    <property type="entry name" value="LIPOPROTEIN LIPID ATTACHMENT SITE-LIKE PROTEIN, PUTATIVE (DUF1223)-RELATED"/>
    <property type="match status" value="1"/>
</dbReference>
<dbReference type="EMBL" id="QWFX01000006">
    <property type="protein sequence ID" value="RIJ30712.1"/>
    <property type="molecule type" value="Genomic_DNA"/>
</dbReference>
<evidence type="ECO:0000313" key="2">
    <source>
        <dbReference type="Proteomes" id="UP000266385"/>
    </source>
</evidence>
<organism evidence="1 2">
    <name type="scientific">Henriciella mobilis</name>
    <dbReference type="NCBI Taxonomy" id="2305467"/>
    <lineage>
        <taxon>Bacteria</taxon>
        <taxon>Pseudomonadati</taxon>
        <taxon>Pseudomonadota</taxon>
        <taxon>Alphaproteobacteria</taxon>
        <taxon>Hyphomonadales</taxon>
        <taxon>Hyphomonadaceae</taxon>
        <taxon>Henriciella</taxon>
    </lineage>
</organism>
<dbReference type="SUPFAM" id="SSF52833">
    <property type="entry name" value="Thioredoxin-like"/>
    <property type="match status" value="1"/>
</dbReference>
<dbReference type="InterPro" id="IPR036249">
    <property type="entry name" value="Thioredoxin-like_sf"/>
</dbReference>